<dbReference type="RefSeq" id="WP_010526318.1">
    <property type="nucleotide sequence ID" value="NZ_AFSL01000008.1"/>
</dbReference>
<reference evidence="11 12" key="1">
    <citation type="submission" date="2016-10" db="EMBL/GenBank/DDBJ databases">
        <authorList>
            <person name="de Groot N.N."/>
        </authorList>
    </citation>
    <scope>NUCLEOTIDE SEQUENCE [LARGE SCALE GENOMIC DNA]</scope>
    <source>
        <strain evidence="11 12">DSM 19012</strain>
    </source>
</reference>
<keyword evidence="6 8" id="KW-0414">Isoprene biosynthesis</keyword>
<comment type="cofactor">
    <cofactor evidence="8">
        <name>[4Fe-4S] cluster</name>
        <dbReference type="ChEBI" id="CHEBI:49883"/>
    </cofactor>
    <text evidence="8">Binds 1 [4Fe-4S] cluster.</text>
</comment>
<dbReference type="Gene3D" id="3.20.20.20">
    <property type="entry name" value="Dihydropteroate synthase-like"/>
    <property type="match status" value="1"/>
</dbReference>
<dbReference type="PANTHER" id="PTHR30454:SF0">
    <property type="entry name" value="4-HYDROXY-3-METHYLBUT-2-EN-1-YL DIPHOSPHATE SYNTHASE (FERREDOXIN), CHLOROPLASTIC"/>
    <property type="match status" value="1"/>
</dbReference>
<dbReference type="InterPro" id="IPR004588">
    <property type="entry name" value="IspG_bac-typ"/>
</dbReference>
<evidence type="ECO:0000256" key="1">
    <source>
        <dbReference type="ARBA" id="ARBA00022485"/>
    </source>
</evidence>
<dbReference type="Pfam" id="PF04551">
    <property type="entry name" value="GcpE"/>
    <property type="match status" value="1"/>
</dbReference>
<dbReference type="EMBL" id="FONA01000009">
    <property type="protein sequence ID" value="SFE30736.1"/>
    <property type="molecule type" value="Genomic_DNA"/>
</dbReference>
<evidence type="ECO:0000256" key="5">
    <source>
        <dbReference type="ARBA" id="ARBA00023014"/>
    </source>
</evidence>
<dbReference type="FunFam" id="3.20.20.20:FF:000005">
    <property type="entry name" value="4-hydroxy-3-methylbut-2-en-1-yl diphosphate synthase (flavodoxin)"/>
    <property type="match status" value="1"/>
</dbReference>
<feature type="domain" description="IspG TIM-barrel" evidence="9">
    <location>
        <begin position="20"/>
        <end position="290"/>
    </location>
</feature>
<keyword evidence="3 8" id="KW-0560">Oxidoreductase</keyword>
<keyword evidence="4 8" id="KW-0408">Iron</keyword>
<proteinExistence type="inferred from homology"/>
<dbReference type="GO" id="GO:0019288">
    <property type="term" value="P:isopentenyl diphosphate biosynthetic process, methylerythritol 4-phosphate pathway"/>
    <property type="evidence" value="ECO:0007669"/>
    <property type="project" value="UniProtKB-UniRule"/>
</dbReference>
<dbReference type="SUPFAM" id="SSF56014">
    <property type="entry name" value="Nitrite and sulphite reductase 4Fe-4S domain-like"/>
    <property type="match status" value="1"/>
</dbReference>
<feature type="binding site" evidence="8">
    <location>
        <position position="532"/>
    </location>
    <ligand>
        <name>[4Fe-4S] cluster</name>
        <dbReference type="ChEBI" id="CHEBI:49883"/>
    </ligand>
</feature>
<dbReference type="STRING" id="385682.SAMN05444380_10998"/>
<comment type="similarity">
    <text evidence="8">Belongs to the IspG family.</text>
</comment>
<dbReference type="GO" id="GO:0005506">
    <property type="term" value="F:iron ion binding"/>
    <property type="evidence" value="ECO:0007669"/>
    <property type="project" value="InterPro"/>
</dbReference>
<feature type="binding site" evidence="8">
    <location>
        <position position="535"/>
    </location>
    <ligand>
        <name>[4Fe-4S] cluster</name>
        <dbReference type="ChEBI" id="CHEBI:49883"/>
    </ligand>
</feature>
<name>A0A1I1ZG52_9BACT</name>
<dbReference type="FunCoup" id="A0A1I1ZG52">
    <property type="interactions" value="277"/>
</dbReference>
<dbReference type="AlphaFoldDB" id="A0A1I1ZG52"/>
<dbReference type="Proteomes" id="UP000181976">
    <property type="component" value="Unassembled WGS sequence"/>
</dbReference>
<keyword evidence="12" id="KW-1185">Reference proteome</keyword>
<evidence type="ECO:0000256" key="7">
    <source>
        <dbReference type="ARBA" id="ARBA00051119"/>
    </source>
</evidence>
<dbReference type="InterPro" id="IPR017178">
    <property type="entry name" value="IspG_atypical"/>
</dbReference>
<dbReference type="InterPro" id="IPR058578">
    <property type="entry name" value="IspG_TIM"/>
</dbReference>
<keyword evidence="1 8" id="KW-0004">4Fe-4S</keyword>
<dbReference type="PANTHER" id="PTHR30454">
    <property type="entry name" value="4-HYDROXY-3-METHYLBUT-2-EN-1-YL DIPHOSPHATE SYNTHASE"/>
    <property type="match status" value="1"/>
</dbReference>
<dbReference type="GO" id="GO:0051539">
    <property type="term" value="F:4 iron, 4 sulfur cluster binding"/>
    <property type="evidence" value="ECO:0007669"/>
    <property type="project" value="UniProtKB-UniRule"/>
</dbReference>
<dbReference type="GO" id="GO:0046429">
    <property type="term" value="F:4-hydroxy-3-methylbut-2-en-1-yl diphosphate synthase activity (ferredoxin)"/>
    <property type="evidence" value="ECO:0007669"/>
    <property type="project" value="UniProtKB-UniRule"/>
</dbReference>
<comment type="pathway">
    <text evidence="8">Isoprenoid biosynthesis; isopentenyl diphosphate biosynthesis via DXP pathway; isopentenyl diphosphate from 1-deoxy-D-xylulose 5-phosphate: step 5/6.</text>
</comment>
<evidence type="ECO:0000256" key="2">
    <source>
        <dbReference type="ARBA" id="ARBA00022723"/>
    </source>
</evidence>
<dbReference type="HAMAP" id="MF_00159">
    <property type="entry name" value="IspG"/>
    <property type="match status" value="1"/>
</dbReference>
<accession>A0A1I1ZG52</accession>
<dbReference type="OrthoDB" id="9803214at2"/>
<evidence type="ECO:0000259" key="9">
    <source>
        <dbReference type="Pfam" id="PF04551"/>
    </source>
</evidence>
<comment type="catalytic activity">
    <reaction evidence="7">
        <text>(2E)-4-hydroxy-3-methylbut-2-enyl diphosphate + 2 oxidized [2Fe-2S]-[ferredoxin] + H2O = 2-C-methyl-D-erythritol 2,4-cyclic diphosphate + 2 reduced [2Fe-2S]-[ferredoxin] + H(+)</text>
        <dbReference type="Rhea" id="RHEA:26119"/>
        <dbReference type="Rhea" id="RHEA-COMP:10000"/>
        <dbReference type="Rhea" id="RHEA-COMP:10001"/>
        <dbReference type="ChEBI" id="CHEBI:15377"/>
        <dbReference type="ChEBI" id="CHEBI:15378"/>
        <dbReference type="ChEBI" id="CHEBI:33737"/>
        <dbReference type="ChEBI" id="CHEBI:33738"/>
        <dbReference type="ChEBI" id="CHEBI:58483"/>
        <dbReference type="ChEBI" id="CHEBI:128753"/>
        <dbReference type="EC" id="1.17.7.1"/>
    </reaction>
</comment>
<keyword evidence="2 8" id="KW-0479">Metal-binding</keyword>
<dbReference type="InterPro" id="IPR045854">
    <property type="entry name" value="NO2/SO3_Rdtase_4Fe4S_sf"/>
</dbReference>
<evidence type="ECO:0000256" key="3">
    <source>
        <dbReference type="ARBA" id="ARBA00023002"/>
    </source>
</evidence>
<dbReference type="UniPathway" id="UPA00056">
    <property type="reaction ID" value="UER00096"/>
</dbReference>
<protein>
    <recommendedName>
        <fullName evidence="8">4-hydroxy-3-methylbut-2-en-1-yl diphosphate synthase (flavodoxin)</fullName>
        <ecNumber evidence="8">1.17.7.3</ecNumber>
    </recommendedName>
    <alternativeName>
        <fullName evidence="8">1-hydroxy-2-methyl-2-(E)-butenyl 4-diphosphate synthase</fullName>
    </alternativeName>
</protein>
<dbReference type="FunFam" id="3.30.413.10:FF:000006">
    <property type="entry name" value="4-hydroxy-3-methylbut-2-en-1-yl diphosphate synthase (flavodoxin)"/>
    <property type="match status" value="1"/>
</dbReference>
<evidence type="ECO:0000313" key="11">
    <source>
        <dbReference type="EMBL" id="SFE30736.1"/>
    </source>
</evidence>
<dbReference type="GO" id="GO:0141197">
    <property type="term" value="F:4-hydroxy-3-methylbut-2-enyl-diphosphate synthase activity (flavodoxin)"/>
    <property type="evidence" value="ECO:0007669"/>
    <property type="project" value="UniProtKB-EC"/>
</dbReference>
<feature type="binding site" evidence="8">
    <location>
        <position position="573"/>
    </location>
    <ligand>
        <name>[4Fe-4S] cluster</name>
        <dbReference type="ChEBI" id="CHEBI:49883"/>
    </ligand>
</feature>
<dbReference type="NCBIfam" id="TIGR00612">
    <property type="entry name" value="ispG_gcpE"/>
    <property type="match status" value="1"/>
</dbReference>
<evidence type="ECO:0000256" key="6">
    <source>
        <dbReference type="ARBA" id="ARBA00023229"/>
    </source>
</evidence>
<dbReference type="InterPro" id="IPR058579">
    <property type="entry name" value="IspG_C"/>
</dbReference>
<evidence type="ECO:0000313" key="12">
    <source>
        <dbReference type="Proteomes" id="UP000181976"/>
    </source>
</evidence>
<organism evidence="11 12">
    <name type="scientific">Thermophagus xiamenensis</name>
    <dbReference type="NCBI Taxonomy" id="385682"/>
    <lineage>
        <taxon>Bacteria</taxon>
        <taxon>Pseudomonadati</taxon>
        <taxon>Bacteroidota</taxon>
        <taxon>Bacteroidia</taxon>
        <taxon>Marinilabiliales</taxon>
        <taxon>Marinilabiliaceae</taxon>
        <taxon>Thermophagus</taxon>
    </lineage>
</organism>
<dbReference type="EC" id="1.17.7.3" evidence="8"/>
<dbReference type="eggNOG" id="COG0821">
    <property type="taxonomic scope" value="Bacteria"/>
</dbReference>
<evidence type="ECO:0000256" key="8">
    <source>
        <dbReference type="HAMAP-Rule" id="MF_00159"/>
    </source>
</evidence>
<keyword evidence="5 8" id="KW-0411">Iron-sulfur</keyword>
<sequence length="626" mass="69622">MQNQKYHFCQSYFQYCRNKTAPVKVGNVTIGGDSPIRVQSMTTTNTLDTAATVEQSLKIARAGGELVRITTQGRREALNLKSIKESLTRLGCEVPLVADVHFNPSAADIAAQLIEKVRINPGNFTGGAKKFRHIEAGSEEDREGLEQIRQKLIPFLRQCKKHFTAIRIGVNHGSLSDRIMSKYGDTPEGMVESCMEYLRICREENFNDVVLSIKSSNTRVMVHTVRLLVHRMGEENMSYPIHLGVTEAGSGEDGRLKSAVGIGALLIDGIGDTLRVSLTEPPENEIPVAKSLVHYISKKANHPPVAETNPQHYSPCSYVKRQTHQVETIGGENVVAVAADIRNVPPELLQFHTLPEVIICHSNQINHLPENLHNTRLVVEHQSNKFGHKPGTIPLFKIDEEWHHFDGPVFVELTYPDLNSHNANRLRSKKDTVLLLKSNNINSTAEQRAFFMTMQNLGLSHPVIIHGYYEDKNLKDFQLKAAADKGLLFLDGYGDGLCLSTPNITTSQAIQTSFGILQASRVRFTKTEFISCPGCGRTLFDLQKTAEKIQKKTSHLKGLKIAIMGCIVNGIGEMADADYGYVGAGPGRISLFRNRELIKKSIPEEQAVNELIKLIKSYGDWVDPIE</sequence>
<dbReference type="PIRSF" id="PIRSF037336">
    <property type="entry name" value="IspG_like"/>
    <property type="match status" value="1"/>
</dbReference>
<dbReference type="Pfam" id="PF26540">
    <property type="entry name" value="GcpE_C"/>
    <property type="match status" value="1"/>
</dbReference>
<evidence type="ECO:0000259" key="10">
    <source>
        <dbReference type="Pfam" id="PF26540"/>
    </source>
</evidence>
<gene>
    <name evidence="8" type="primary">ispG</name>
    <name evidence="11" type="ORF">SAMN05444380_10998</name>
</gene>
<comment type="function">
    <text evidence="8">Converts 2C-methyl-D-erythritol 2,4-cyclodiphosphate (ME-2,4cPP) into 1-hydroxy-2-methyl-2-(E)-butenyl 4-diphosphate.</text>
</comment>
<feature type="binding site" evidence="8">
    <location>
        <position position="566"/>
    </location>
    <ligand>
        <name>[4Fe-4S] cluster</name>
        <dbReference type="ChEBI" id="CHEBI:49883"/>
    </ligand>
</feature>
<feature type="domain" description="IspG C-terminal" evidence="10">
    <location>
        <begin position="528"/>
        <end position="616"/>
    </location>
</feature>
<dbReference type="InterPro" id="IPR011005">
    <property type="entry name" value="Dihydropteroate_synth-like_sf"/>
</dbReference>
<evidence type="ECO:0000256" key="4">
    <source>
        <dbReference type="ARBA" id="ARBA00023004"/>
    </source>
</evidence>
<comment type="catalytic activity">
    <reaction evidence="8">
        <text>(2E)-4-hydroxy-3-methylbut-2-enyl diphosphate + oxidized [flavodoxin] + H2O + 2 H(+) = 2-C-methyl-D-erythritol 2,4-cyclic diphosphate + reduced [flavodoxin]</text>
        <dbReference type="Rhea" id="RHEA:43604"/>
        <dbReference type="Rhea" id="RHEA-COMP:10622"/>
        <dbReference type="Rhea" id="RHEA-COMP:10623"/>
        <dbReference type="ChEBI" id="CHEBI:15377"/>
        <dbReference type="ChEBI" id="CHEBI:15378"/>
        <dbReference type="ChEBI" id="CHEBI:57618"/>
        <dbReference type="ChEBI" id="CHEBI:58210"/>
        <dbReference type="ChEBI" id="CHEBI:58483"/>
        <dbReference type="ChEBI" id="CHEBI:128753"/>
        <dbReference type="EC" id="1.17.7.3"/>
    </reaction>
</comment>
<dbReference type="Gene3D" id="3.30.413.10">
    <property type="entry name" value="Sulfite Reductase Hemoprotein, domain 1"/>
    <property type="match status" value="1"/>
</dbReference>
<dbReference type="InParanoid" id="A0A1I1ZG52"/>
<dbReference type="GO" id="GO:0016114">
    <property type="term" value="P:terpenoid biosynthetic process"/>
    <property type="evidence" value="ECO:0007669"/>
    <property type="project" value="InterPro"/>
</dbReference>